<dbReference type="GeneID" id="39982393"/>
<sequence>MADLDNTKISIINAKKVDPKLLAEIGDQSAELPKSIKAKNANSKRCNLCCMSIGFLLSTVMVLAVAGIGTGVSVFAEKRINCTVNGVMRQVGWISLPGILVGTTLHYFLSEAMWSGRHNTWGQAWMKAIAFNSLTWSIGVGAGTLFWRKALLLTSSGRRLYYRYPIPVEPLDSRVLRSPAEFFTGMGWSYWLSGVVSGQVGFLSCVGFCVWNDRPYFMMNPHGGYSTRCMPLWRREQLARQANVSLSN</sequence>
<reference evidence="2 3" key="1">
    <citation type="submission" date="2017-03" db="EMBL/GenBank/DDBJ databases">
        <title>An alternative strategy for trypanosome survival in the mammalian bloodstream revealed through genome and transcriptome analysis of the ubiquitous bovine parasite Trypanosoma (Megatrypanum) theileri.</title>
        <authorList>
            <person name="Kelly S."/>
            <person name="Ivens A."/>
            <person name="Mott A."/>
            <person name="O'Neill E."/>
            <person name="Emms D."/>
            <person name="Macleod O."/>
            <person name="Voorheis P."/>
            <person name="Matthews J."/>
            <person name="Matthews K."/>
            <person name="Carrington M."/>
        </authorList>
    </citation>
    <scope>NUCLEOTIDE SEQUENCE [LARGE SCALE GENOMIC DNA]</scope>
    <source>
        <strain evidence="2">Edinburgh</strain>
    </source>
</reference>
<dbReference type="EMBL" id="NBCO01000004">
    <property type="protein sequence ID" value="ORC92205.1"/>
    <property type="molecule type" value="Genomic_DNA"/>
</dbReference>
<keyword evidence="3" id="KW-1185">Reference proteome</keyword>
<name>A0A1X0P5Q2_9TRYP</name>
<dbReference type="RefSeq" id="XP_028886271.1">
    <property type="nucleotide sequence ID" value="XM_029022613.1"/>
</dbReference>
<proteinExistence type="predicted"/>
<keyword evidence="1" id="KW-0812">Transmembrane</keyword>
<evidence type="ECO:0000256" key="1">
    <source>
        <dbReference type="SAM" id="Phobius"/>
    </source>
</evidence>
<feature type="transmembrane region" description="Helical" evidence="1">
    <location>
        <begin position="188"/>
        <end position="211"/>
    </location>
</feature>
<evidence type="ECO:0000313" key="3">
    <source>
        <dbReference type="Proteomes" id="UP000192257"/>
    </source>
</evidence>
<comment type="caution">
    <text evidence="2">The sequence shown here is derived from an EMBL/GenBank/DDBJ whole genome shotgun (WGS) entry which is preliminary data.</text>
</comment>
<dbReference type="VEuPathDB" id="TriTrypDB:TM35_000044190"/>
<protein>
    <recommendedName>
        <fullName evidence="4">Present in the outer mitochondrial membrane proteome 8</fullName>
    </recommendedName>
</protein>
<gene>
    <name evidence="2" type="ORF">TM35_000044190</name>
</gene>
<feature type="transmembrane region" description="Helical" evidence="1">
    <location>
        <begin position="90"/>
        <end position="109"/>
    </location>
</feature>
<dbReference type="AlphaFoldDB" id="A0A1X0P5Q2"/>
<feature type="transmembrane region" description="Helical" evidence="1">
    <location>
        <begin position="46"/>
        <end position="70"/>
    </location>
</feature>
<feature type="transmembrane region" description="Helical" evidence="1">
    <location>
        <begin position="129"/>
        <end position="147"/>
    </location>
</feature>
<keyword evidence="1" id="KW-1133">Transmembrane helix</keyword>
<dbReference type="Proteomes" id="UP000192257">
    <property type="component" value="Unassembled WGS sequence"/>
</dbReference>
<dbReference type="OrthoDB" id="277426at2759"/>
<keyword evidence="1" id="KW-0472">Membrane</keyword>
<organism evidence="2 3">
    <name type="scientific">Trypanosoma theileri</name>
    <dbReference type="NCBI Taxonomy" id="67003"/>
    <lineage>
        <taxon>Eukaryota</taxon>
        <taxon>Discoba</taxon>
        <taxon>Euglenozoa</taxon>
        <taxon>Kinetoplastea</taxon>
        <taxon>Metakinetoplastina</taxon>
        <taxon>Trypanosomatida</taxon>
        <taxon>Trypanosomatidae</taxon>
        <taxon>Trypanosoma</taxon>
    </lineage>
</organism>
<accession>A0A1X0P5Q2</accession>
<evidence type="ECO:0008006" key="4">
    <source>
        <dbReference type="Google" id="ProtNLM"/>
    </source>
</evidence>
<evidence type="ECO:0000313" key="2">
    <source>
        <dbReference type="EMBL" id="ORC92205.1"/>
    </source>
</evidence>